<protein>
    <submittedName>
        <fullName evidence="1">Uncharacterized protein</fullName>
    </submittedName>
</protein>
<accession>A0A160TGL7</accession>
<sequence>MEPCKHVGPVSCYIAEVNHAVRSRNIKTIAVSPLAGTLAIVREFYR</sequence>
<proteinExistence type="predicted"/>
<organism evidence="1">
    <name type="scientific">hydrothermal vent metagenome</name>
    <dbReference type="NCBI Taxonomy" id="652676"/>
    <lineage>
        <taxon>unclassified sequences</taxon>
        <taxon>metagenomes</taxon>
        <taxon>ecological metagenomes</taxon>
    </lineage>
</organism>
<gene>
    <name evidence="1" type="ORF">MGWOODY_Smn3068</name>
</gene>
<dbReference type="EMBL" id="CZQE01000101">
    <property type="protein sequence ID" value="CUS43970.1"/>
    <property type="molecule type" value="Genomic_DNA"/>
</dbReference>
<name>A0A160TGL7_9ZZZZ</name>
<dbReference type="AlphaFoldDB" id="A0A160TGL7"/>
<evidence type="ECO:0000313" key="1">
    <source>
        <dbReference type="EMBL" id="CUS43970.1"/>
    </source>
</evidence>
<reference evidence="1" key="1">
    <citation type="submission" date="2015-10" db="EMBL/GenBank/DDBJ databases">
        <authorList>
            <person name="Gilbert D.G."/>
        </authorList>
    </citation>
    <scope>NUCLEOTIDE SEQUENCE</scope>
</reference>